<dbReference type="STRING" id="383855.M2YZC9"/>
<feature type="region of interest" description="Disordered" evidence="1">
    <location>
        <begin position="369"/>
        <end position="442"/>
    </location>
</feature>
<dbReference type="RefSeq" id="XP_007926348.1">
    <property type="nucleotide sequence ID" value="XM_007928157.1"/>
</dbReference>
<evidence type="ECO:0000256" key="1">
    <source>
        <dbReference type="SAM" id="MobiDB-lite"/>
    </source>
</evidence>
<reference evidence="3 4" key="1">
    <citation type="journal article" date="2012" name="PLoS Pathog.">
        <title>Diverse lifestyles and strategies of plant pathogenesis encoded in the genomes of eighteen Dothideomycetes fungi.</title>
        <authorList>
            <person name="Ohm R.A."/>
            <person name="Feau N."/>
            <person name="Henrissat B."/>
            <person name="Schoch C.L."/>
            <person name="Horwitz B.A."/>
            <person name="Barry K.W."/>
            <person name="Condon B.J."/>
            <person name="Copeland A.C."/>
            <person name="Dhillon B."/>
            <person name="Glaser F."/>
            <person name="Hesse C.N."/>
            <person name="Kosti I."/>
            <person name="LaButti K."/>
            <person name="Lindquist E.A."/>
            <person name="Lucas S."/>
            <person name="Salamov A.A."/>
            <person name="Bradshaw R.E."/>
            <person name="Ciuffetti L."/>
            <person name="Hamelin R.C."/>
            <person name="Kema G.H.J."/>
            <person name="Lawrence C."/>
            <person name="Scott J.A."/>
            <person name="Spatafora J.W."/>
            <person name="Turgeon B.G."/>
            <person name="de Wit P.J.G.M."/>
            <person name="Zhong S."/>
            <person name="Goodwin S.B."/>
            <person name="Grigoriev I.V."/>
        </authorList>
    </citation>
    <scope>NUCLEOTIDE SEQUENCE [LARGE SCALE GENOMIC DNA]</scope>
    <source>
        <strain evidence="3 4">CIRAD86</strain>
    </source>
</reference>
<dbReference type="InterPro" id="IPR007461">
    <property type="entry name" value="Ysc84_actin-binding"/>
</dbReference>
<keyword evidence="4" id="KW-1185">Reference proteome</keyword>
<evidence type="ECO:0000259" key="2">
    <source>
        <dbReference type="Pfam" id="PF04366"/>
    </source>
</evidence>
<dbReference type="eggNOG" id="KOG1843">
    <property type="taxonomic scope" value="Eukaryota"/>
</dbReference>
<feature type="compositionally biased region" description="Basic residues" evidence="1">
    <location>
        <begin position="391"/>
        <end position="402"/>
    </location>
</feature>
<feature type="compositionally biased region" description="Polar residues" evidence="1">
    <location>
        <begin position="494"/>
        <end position="504"/>
    </location>
</feature>
<feature type="compositionally biased region" description="Polar residues" evidence="1">
    <location>
        <begin position="409"/>
        <end position="419"/>
    </location>
</feature>
<gene>
    <name evidence="3" type="ORF">MYCFIDRAFT_153688</name>
</gene>
<dbReference type="OrthoDB" id="443981at2759"/>
<dbReference type="HOGENOM" id="CLU_009742_1_0_1"/>
<name>M2YZC9_PSEFD</name>
<evidence type="ECO:0000313" key="4">
    <source>
        <dbReference type="Proteomes" id="UP000016932"/>
    </source>
</evidence>
<sequence length="588" mass="64520">MSQGNQTIWQKVKGGSKSGFDKAYKAIDKLGAPINRLSNRVGSEAFWPTTLDKESDKAARILKSFCKDGFYREEEVQPADGPKQKQKVLQKIPEKVIRNAKGVAIFTTMRTGLWISGAGGSGVLIAKKPDGTWSPPSGIMLHTAGLGFLVGVDIYDCVVVINTEKALEAFTKVRCTLGGEVSVVAGPVGAGAVLDTEIHKRRAPIYTYMKSRGFYAGVQIDGTIVIERMDENERFYGQKLSVQDILAGKVRHPPYEVGRLLETLRAAQGDSDVDESMIPTEAPPGDYEIEDGQMFGVPDKEDPDPYGVLALEKEGMSLKEAGTQKRASWEQFSFNPSPTSPIYNIYSRRSQDMSARTISRRNSWRSSAFIMTDSATQTDLPTDAPQSPSRRSVRSQHSSKARARAEPVSVSTSNGYTTPPRTPPASSGDYKHKDNPEHDNEHDDDVQIIEQPVVQSIHTVQPVTSQVVSRARLVNVPKRLPPKLPPRNPSRNSEQVQVDASASPTKDDFSSVERGSIDNAQPEKETVMDSMGAEKHSGTAAAAQQLQEVKLDDNDDDLRANASDKVDDARKQERQDSENKEKMPGGFD</sequence>
<dbReference type="GO" id="GO:0035091">
    <property type="term" value="F:phosphatidylinositol binding"/>
    <property type="evidence" value="ECO:0007669"/>
    <property type="project" value="TreeGrafter"/>
</dbReference>
<dbReference type="GeneID" id="19331707"/>
<feature type="compositionally biased region" description="Basic and acidic residues" evidence="1">
    <location>
        <begin position="549"/>
        <end position="588"/>
    </location>
</feature>
<feature type="compositionally biased region" description="Basic and acidic residues" evidence="1">
    <location>
        <begin position="521"/>
        <end position="537"/>
    </location>
</feature>
<dbReference type="InterPro" id="IPR051702">
    <property type="entry name" value="SH3_domain_YSC84-like"/>
</dbReference>
<accession>M2YZC9</accession>
<feature type="domain" description="Ysc84 actin-binding" evidence="2">
    <location>
        <begin position="142"/>
        <end position="267"/>
    </location>
</feature>
<organism evidence="3 4">
    <name type="scientific">Pseudocercospora fijiensis (strain CIRAD86)</name>
    <name type="common">Black leaf streak disease fungus</name>
    <name type="synonym">Mycosphaerella fijiensis</name>
    <dbReference type="NCBI Taxonomy" id="383855"/>
    <lineage>
        <taxon>Eukaryota</taxon>
        <taxon>Fungi</taxon>
        <taxon>Dikarya</taxon>
        <taxon>Ascomycota</taxon>
        <taxon>Pezizomycotina</taxon>
        <taxon>Dothideomycetes</taxon>
        <taxon>Dothideomycetidae</taxon>
        <taxon>Mycosphaerellales</taxon>
        <taxon>Mycosphaerellaceae</taxon>
        <taxon>Pseudocercospora</taxon>
    </lineage>
</organism>
<dbReference type="AlphaFoldDB" id="M2YZC9"/>
<dbReference type="Proteomes" id="UP000016932">
    <property type="component" value="Unassembled WGS sequence"/>
</dbReference>
<dbReference type="EMBL" id="KB446558">
    <property type="protein sequence ID" value="EME82990.1"/>
    <property type="molecule type" value="Genomic_DNA"/>
</dbReference>
<evidence type="ECO:0000313" key="3">
    <source>
        <dbReference type="EMBL" id="EME82990.1"/>
    </source>
</evidence>
<protein>
    <recommendedName>
        <fullName evidence="2">Ysc84 actin-binding domain-containing protein</fullName>
    </recommendedName>
</protein>
<dbReference type="PANTHER" id="PTHR15629">
    <property type="entry name" value="SH3YL1 PROTEIN"/>
    <property type="match status" value="1"/>
</dbReference>
<dbReference type="PANTHER" id="PTHR15629:SF8">
    <property type="entry name" value="DUF500 DOMAIN PROTEIN (AFU_ORTHOLOGUE AFUA_5G07310)"/>
    <property type="match status" value="1"/>
</dbReference>
<dbReference type="CDD" id="cd11524">
    <property type="entry name" value="SYLF"/>
    <property type="match status" value="1"/>
</dbReference>
<feature type="region of interest" description="Disordered" evidence="1">
    <location>
        <begin position="478"/>
        <end position="588"/>
    </location>
</feature>
<proteinExistence type="predicted"/>
<dbReference type="KEGG" id="pfj:MYCFIDRAFT_153688"/>
<dbReference type="Pfam" id="PF04366">
    <property type="entry name" value="Ysc84"/>
    <property type="match status" value="1"/>
</dbReference>
<dbReference type="VEuPathDB" id="FungiDB:MYCFIDRAFT_153688"/>
<feature type="compositionally biased region" description="Basic and acidic residues" evidence="1">
    <location>
        <begin position="429"/>
        <end position="441"/>
    </location>
</feature>